<sequence>MTEIASKSDKTLGAAVGTPEEVAYLAKRLRVSPAIIQEAIRRIGSAERAAVEREVRKGLMRR</sequence>
<name>A0ABV7G5K3_9PROT</name>
<dbReference type="RefSeq" id="WP_379598948.1">
    <property type="nucleotide sequence ID" value="NZ_JBHRTN010000019.1"/>
</dbReference>
<evidence type="ECO:0000313" key="1">
    <source>
        <dbReference type="EMBL" id="MFC3127138.1"/>
    </source>
</evidence>
<dbReference type="Proteomes" id="UP001595593">
    <property type="component" value="Unassembled WGS sequence"/>
</dbReference>
<proteinExistence type="predicted"/>
<dbReference type="EMBL" id="JBHRTN010000019">
    <property type="protein sequence ID" value="MFC3127138.1"/>
    <property type="molecule type" value="Genomic_DNA"/>
</dbReference>
<evidence type="ECO:0000313" key="2">
    <source>
        <dbReference type="Proteomes" id="UP001595593"/>
    </source>
</evidence>
<protein>
    <submittedName>
        <fullName evidence="1">DUF3606 domain-containing protein</fullName>
    </submittedName>
</protein>
<reference evidence="2" key="1">
    <citation type="journal article" date="2019" name="Int. J. Syst. Evol. Microbiol.">
        <title>The Global Catalogue of Microorganisms (GCM) 10K type strain sequencing project: providing services to taxonomists for standard genome sequencing and annotation.</title>
        <authorList>
            <consortium name="The Broad Institute Genomics Platform"/>
            <consortium name="The Broad Institute Genome Sequencing Center for Infectious Disease"/>
            <person name="Wu L."/>
            <person name="Ma J."/>
        </authorList>
    </citation>
    <scope>NUCLEOTIDE SEQUENCE [LARGE SCALE GENOMIC DNA]</scope>
    <source>
        <strain evidence="2">KCTC 52094</strain>
    </source>
</reference>
<comment type="caution">
    <text evidence="1">The sequence shown here is derived from an EMBL/GenBank/DDBJ whole genome shotgun (WGS) entry which is preliminary data.</text>
</comment>
<dbReference type="InterPro" id="IPR022037">
    <property type="entry name" value="DUF3606"/>
</dbReference>
<accession>A0ABV7G5K3</accession>
<organism evidence="1 2">
    <name type="scientific">Teichococcus globiformis</name>
    <dbReference type="NCBI Taxonomy" id="2307229"/>
    <lineage>
        <taxon>Bacteria</taxon>
        <taxon>Pseudomonadati</taxon>
        <taxon>Pseudomonadota</taxon>
        <taxon>Alphaproteobacteria</taxon>
        <taxon>Acetobacterales</taxon>
        <taxon>Roseomonadaceae</taxon>
        <taxon>Roseomonas</taxon>
    </lineage>
</organism>
<dbReference type="Pfam" id="PF12244">
    <property type="entry name" value="DUF3606"/>
    <property type="match status" value="1"/>
</dbReference>
<gene>
    <name evidence="1" type="ORF">ACFOD4_18885</name>
</gene>
<keyword evidence="2" id="KW-1185">Reference proteome</keyword>